<sequence length="76" mass="8744">MSAKVKCRHCSRNLGEIDDTKQVQQLVQQQSLTQEELNDILQEGEQGELNVLLVCEECEEILSQNPSLFELENFIH</sequence>
<accession>A0ABU0DW20</accession>
<dbReference type="Pfam" id="PF10955">
    <property type="entry name" value="Fin"/>
    <property type="match status" value="1"/>
</dbReference>
<keyword evidence="2" id="KW-1185">Reference proteome</keyword>
<gene>
    <name evidence="1" type="ORF">J2R98_002505</name>
</gene>
<proteinExistence type="predicted"/>
<dbReference type="EMBL" id="JAUSUP010000011">
    <property type="protein sequence ID" value="MDQ0352658.1"/>
    <property type="molecule type" value="Genomic_DNA"/>
</dbReference>
<evidence type="ECO:0008006" key="3">
    <source>
        <dbReference type="Google" id="ProtNLM"/>
    </source>
</evidence>
<organism evidence="1 2">
    <name type="scientific">Alkalibacillus filiformis</name>
    <dbReference type="NCBI Taxonomy" id="200990"/>
    <lineage>
        <taxon>Bacteria</taxon>
        <taxon>Bacillati</taxon>
        <taxon>Bacillota</taxon>
        <taxon>Bacilli</taxon>
        <taxon>Bacillales</taxon>
        <taxon>Bacillaceae</taxon>
        <taxon>Alkalibacillus</taxon>
    </lineage>
</organism>
<dbReference type="RefSeq" id="WP_307069410.1">
    <property type="nucleotide sequence ID" value="NZ_JAUSUP010000011.1"/>
</dbReference>
<evidence type="ECO:0000313" key="2">
    <source>
        <dbReference type="Proteomes" id="UP001236723"/>
    </source>
</evidence>
<name>A0ABU0DW20_9BACI</name>
<dbReference type="InterPro" id="IPR020115">
    <property type="entry name" value="Fin"/>
</dbReference>
<protein>
    <recommendedName>
        <fullName evidence="3">Anti-sigma-F factor Fin family protein</fullName>
    </recommendedName>
</protein>
<evidence type="ECO:0000313" key="1">
    <source>
        <dbReference type="EMBL" id="MDQ0352658.1"/>
    </source>
</evidence>
<reference evidence="1 2" key="1">
    <citation type="submission" date="2023-07" db="EMBL/GenBank/DDBJ databases">
        <title>Genomic Encyclopedia of Type Strains, Phase IV (KMG-IV): sequencing the most valuable type-strain genomes for metagenomic binning, comparative biology and taxonomic classification.</title>
        <authorList>
            <person name="Goeker M."/>
        </authorList>
    </citation>
    <scope>NUCLEOTIDE SEQUENCE [LARGE SCALE GENOMIC DNA]</scope>
    <source>
        <strain evidence="1 2">DSM 15448</strain>
    </source>
</reference>
<comment type="caution">
    <text evidence="1">The sequence shown here is derived from an EMBL/GenBank/DDBJ whole genome shotgun (WGS) entry which is preliminary data.</text>
</comment>
<dbReference type="Proteomes" id="UP001236723">
    <property type="component" value="Unassembled WGS sequence"/>
</dbReference>